<comment type="subcellular location">
    <subcellularLocation>
        <location evidence="2">Membrane</location>
        <topology evidence="2">Multi-pass membrane protein</topology>
    </subcellularLocation>
</comment>
<evidence type="ECO:0000256" key="9">
    <source>
        <dbReference type="RuleBase" id="RU000688"/>
    </source>
</evidence>
<feature type="transmembrane region" description="Helical" evidence="10">
    <location>
        <begin position="25"/>
        <end position="51"/>
    </location>
</feature>
<evidence type="ECO:0000259" key="11">
    <source>
        <dbReference type="PROSITE" id="PS50262"/>
    </source>
</evidence>
<comment type="function">
    <text evidence="1">Putative odorant or sperm cell receptor.</text>
</comment>
<feature type="non-terminal residue" evidence="12">
    <location>
        <position position="617"/>
    </location>
</feature>
<evidence type="ECO:0000256" key="6">
    <source>
        <dbReference type="ARBA" id="ARBA00023136"/>
    </source>
</evidence>
<comment type="similarity">
    <text evidence="9">Belongs to the G-protein coupled receptor 1 family.</text>
</comment>
<feature type="domain" description="G-protein coupled receptors family 1 profile" evidence="11">
    <location>
        <begin position="347"/>
        <end position="596"/>
    </location>
</feature>
<sequence>MGDKNQTAVTEFLFVGLTGHLHQQIGLFVMLLFIYLVTLGGNLGIITLIWIDPRLHTPMYFFLSHLSFVDICSSSSIAPKTLCDIFAEKRSISFMGCAAQLWFFGLFVATECFLLASMAYDRYMAICKPLLYTLIMSQRVCVQLVAGPYALALISTTAHTVLTFCLPFCGPNVINHFFCDISPLLSLACADTQNNRLVLFIMAGAIGVLSGLIITISYVCILVAIMKIQTADGRRKAFSTCSSHLAAICILYGTLFYIYVVPDSGPFLDINKVISLFYTVVIPMLNPPIYSLRNKEVHVPDKHPHDTVPHPRALCSGCHQPPPPRSSPSADWLFVMLLFIYLVTLGGNLGMITLIWIDPRLHTPMYFFLSHLSFVDICSSSSIAPKTLCDIFAEKRSISFMGCAAQLWFSGLFVATECFLLASMAYDRYMAICKPLLYTLIMSQKVCVQLVAGPYALALISTTTHTVLTFCLPFCGPNVINHFFCDISPLLSLACADTQNNRLVLFIMAGAIVLCSGMIITISYVCILVAIMKIQTADGRQKAFSTCSSHLAAICILYGTLFFIYVLPESGSSLDINKVISLFYTVVIPMLNPLIYSLRNKEVKSAFRSKFEKKNAV</sequence>
<feature type="transmembrane region" description="Helical" evidence="10">
    <location>
        <begin position="140"/>
        <end position="162"/>
    </location>
</feature>
<feature type="transmembrane region" description="Helical" evidence="10">
    <location>
        <begin position="197"/>
        <end position="225"/>
    </location>
</feature>
<feature type="transmembrane region" description="Helical" evidence="10">
    <location>
        <begin position="543"/>
        <end position="567"/>
    </location>
</feature>
<name>A0AA40LLA8_CNENI</name>
<accession>A0AA40LLA8</accession>
<feature type="transmembrane region" description="Helical" evidence="10">
    <location>
        <begin position="98"/>
        <end position="120"/>
    </location>
</feature>
<dbReference type="SUPFAM" id="SSF81321">
    <property type="entry name" value="Family A G protein-coupled receptor-like"/>
    <property type="match status" value="2"/>
</dbReference>
<dbReference type="AlphaFoldDB" id="A0AA40LLA8"/>
<evidence type="ECO:0000256" key="3">
    <source>
        <dbReference type="ARBA" id="ARBA00022692"/>
    </source>
</evidence>
<dbReference type="PROSITE" id="PS50262">
    <property type="entry name" value="G_PROTEIN_RECEP_F1_2"/>
    <property type="match status" value="2"/>
</dbReference>
<dbReference type="PANTHER" id="PTHR48018">
    <property type="entry name" value="OLFACTORY RECEPTOR"/>
    <property type="match status" value="1"/>
</dbReference>
<feature type="transmembrane region" description="Helical" evidence="10">
    <location>
        <begin position="579"/>
        <end position="598"/>
    </location>
</feature>
<feature type="transmembrane region" description="Helical" evidence="10">
    <location>
        <begin position="332"/>
        <end position="357"/>
    </location>
</feature>
<dbReference type="PROSITE" id="PS00237">
    <property type="entry name" value="G_PROTEIN_RECEP_F1_1"/>
    <property type="match status" value="2"/>
</dbReference>
<evidence type="ECO:0000256" key="8">
    <source>
        <dbReference type="ARBA" id="ARBA00023224"/>
    </source>
</evidence>
<feature type="transmembrane region" description="Helical" evidence="10">
    <location>
        <begin position="273"/>
        <end position="292"/>
    </location>
</feature>
<dbReference type="PRINTS" id="PR00237">
    <property type="entry name" value="GPCRRHODOPSN"/>
</dbReference>
<gene>
    <name evidence="12" type="ORF">QTO34_003583</name>
</gene>
<dbReference type="GO" id="GO:0004984">
    <property type="term" value="F:olfactory receptor activity"/>
    <property type="evidence" value="ECO:0007669"/>
    <property type="project" value="InterPro"/>
</dbReference>
<dbReference type="PRINTS" id="PR00245">
    <property type="entry name" value="OLFACTORYR"/>
</dbReference>
<dbReference type="Gene3D" id="1.20.1070.10">
    <property type="entry name" value="Rhodopsin 7-helix transmembrane proteins"/>
    <property type="match status" value="2"/>
</dbReference>
<evidence type="ECO:0000256" key="2">
    <source>
        <dbReference type="ARBA" id="ARBA00004141"/>
    </source>
</evidence>
<keyword evidence="7 9" id="KW-0675">Receptor</keyword>
<dbReference type="EMBL" id="JAULJE010000013">
    <property type="protein sequence ID" value="KAK1335788.1"/>
    <property type="molecule type" value="Genomic_DNA"/>
</dbReference>
<keyword evidence="5 9" id="KW-0297">G-protein coupled receptor</keyword>
<feature type="domain" description="G-protein coupled receptors family 1 profile" evidence="11">
    <location>
        <begin position="41"/>
        <end position="290"/>
    </location>
</feature>
<evidence type="ECO:0000256" key="7">
    <source>
        <dbReference type="ARBA" id="ARBA00023170"/>
    </source>
</evidence>
<reference evidence="12" key="1">
    <citation type="submission" date="2023-06" db="EMBL/GenBank/DDBJ databases">
        <title>Reference genome for the Northern bat (Eptesicus nilssonii), a most northern bat species.</title>
        <authorList>
            <person name="Laine V.N."/>
            <person name="Pulliainen A.T."/>
            <person name="Lilley T.M."/>
        </authorList>
    </citation>
    <scope>NUCLEOTIDE SEQUENCE</scope>
    <source>
        <strain evidence="12">BLF_Eptnil</strain>
        <tissue evidence="12">Kidney</tissue>
    </source>
</reference>
<keyword evidence="4 10" id="KW-1133">Transmembrane helix</keyword>
<dbReference type="FunFam" id="1.20.1070.10:FF:000003">
    <property type="entry name" value="Olfactory receptor"/>
    <property type="match status" value="2"/>
</dbReference>
<dbReference type="Proteomes" id="UP001177744">
    <property type="component" value="Unassembled WGS sequence"/>
</dbReference>
<evidence type="ECO:0000256" key="1">
    <source>
        <dbReference type="ARBA" id="ARBA00003929"/>
    </source>
</evidence>
<keyword evidence="13" id="KW-1185">Reference proteome</keyword>
<dbReference type="GO" id="GO:0004930">
    <property type="term" value="F:G protein-coupled receptor activity"/>
    <property type="evidence" value="ECO:0007669"/>
    <property type="project" value="UniProtKB-KW"/>
</dbReference>
<dbReference type="CDD" id="cd15414">
    <property type="entry name" value="7tmA_OR5G-like"/>
    <property type="match status" value="2"/>
</dbReference>
<evidence type="ECO:0000313" key="12">
    <source>
        <dbReference type="EMBL" id="KAK1335788.1"/>
    </source>
</evidence>
<dbReference type="InterPro" id="IPR000276">
    <property type="entry name" value="GPCR_Rhodpsn"/>
</dbReference>
<feature type="transmembrane region" description="Helical" evidence="10">
    <location>
        <begin position="237"/>
        <end position="261"/>
    </location>
</feature>
<protein>
    <recommendedName>
        <fullName evidence="11">G-protein coupled receptors family 1 profile domain-containing protein</fullName>
    </recommendedName>
</protein>
<keyword evidence="8 9" id="KW-0807">Transducer</keyword>
<feature type="transmembrane region" description="Helical" evidence="10">
    <location>
        <begin position="405"/>
        <end position="426"/>
    </location>
</feature>
<proteinExistence type="inferred from homology"/>
<feature type="transmembrane region" description="Helical" evidence="10">
    <location>
        <begin position="503"/>
        <end position="531"/>
    </location>
</feature>
<comment type="caution">
    <text evidence="12">The sequence shown here is derived from an EMBL/GenBank/DDBJ whole genome shotgun (WGS) entry which is preliminary data.</text>
</comment>
<evidence type="ECO:0000256" key="10">
    <source>
        <dbReference type="SAM" id="Phobius"/>
    </source>
</evidence>
<dbReference type="InterPro" id="IPR017452">
    <property type="entry name" value="GPCR_Rhodpsn_7TM"/>
</dbReference>
<evidence type="ECO:0000256" key="4">
    <source>
        <dbReference type="ARBA" id="ARBA00022989"/>
    </source>
</evidence>
<dbReference type="GO" id="GO:0016020">
    <property type="term" value="C:membrane"/>
    <property type="evidence" value="ECO:0007669"/>
    <property type="project" value="UniProtKB-SubCell"/>
</dbReference>
<evidence type="ECO:0000256" key="5">
    <source>
        <dbReference type="ARBA" id="ARBA00023040"/>
    </source>
</evidence>
<organism evidence="12 13">
    <name type="scientific">Cnephaeus nilssonii</name>
    <name type="common">Northern bat</name>
    <name type="synonym">Eptesicus nilssonii</name>
    <dbReference type="NCBI Taxonomy" id="3371016"/>
    <lineage>
        <taxon>Eukaryota</taxon>
        <taxon>Metazoa</taxon>
        <taxon>Chordata</taxon>
        <taxon>Craniata</taxon>
        <taxon>Vertebrata</taxon>
        <taxon>Euteleostomi</taxon>
        <taxon>Mammalia</taxon>
        <taxon>Eutheria</taxon>
        <taxon>Laurasiatheria</taxon>
        <taxon>Chiroptera</taxon>
        <taxon>Yangochiroptera</taxon>
        <taxon>Vespertilionidae</taxon>
        <taxon>Cnephaeus</taxon>
    </lineage>
</organism>
<keyword evidence="6 10" id="KW-0472">Membrane</keyword>
<evidence type="ECO:0000313" key="13">
    <source>
        <dbReference type="Proteomes" id="UP001177744"/>
    </source>
</evidence>
<dbReference type="InterPro" id="IPR000725">
    <property type="entry name" value="Olfact_rcpt"/>
</dbReference>
<dbReference type="Pfam" id="PF13853">
    <property type="entry name" value="7tm_4"/>
    <property type="match status" value="2"/>
</dbReference>
<keyword evidence="3 9" id="KW-0812">Transmembrane</keyword>